<dbReference type="InterPro" id="IPR003615">
    <property type="entry name" value="HNH_nuc"/>
</dbReference>
<dbReference type="Proteomes" id="UP001265550">
    <property type="component" value="Unassembled WGS sequence"/>
</dbReference>
<evidence type="ECO:0008006" key="3">
    <source>
        <dbReference type="Google" id="ProtNLM"/>
    </source>
</evidence>
<dbReference type="EMBL" id="JAVDWE010000001">
    <property type="protein sequence ID" value="MDR7092790.1"/>
    <property type="molecule type" value="Genomic_DNA"/>
</dbReference>
<protein>
    <recommendedName>
        <fullName evidence="3">HNH endonuclease</fullName>
    </recommendedName>
</protein>
<sequence>MRRLDCSAFDSTALLDACVGELDAQADVDRFVAARADLVQDYEEYATLAKRRELFSAQSFLHGNADQIVRGAISKEDLTALYSDIMVGKKGTARKVYDQLMALPAHSNCPYCGLGQVFTLDHFLAKSRYPQFSVLCENLVACCETCNKIMSGGVATADNVALHPYFEDVAVENTTWLTATLNETAPASVTYSVAPGATWAPELTQRVRNHFGQLKLAARYAVAAANELASNVDVLCLIGSSVDIQSHLAKWAQGLTQHSPNSWRAALYRALAASDWYAEGGYGAHAGHC</sequence>
<gene>
    <name evidence="1" type="ORF">J2X09_000513</name>
</gene>
<proteinExistence type="predicted"/>
<keyword evidence="2" id="KW-1185">Reference proteome</keyword>
<name>A0ABU1V5S9_9BURK</name>
<comment type="caution">
    <text evidence="1">The sequence shown here is derived from an EMBL/GenBank/DDBJ whole genome shotgun (WGS) entry which is preliminary data.</text>
</comment>
<evidence type="ECO:0000313" key="2">
    <source>
        <dbReference type="Proteomes" id="UP001265550"/>
    </source>
</evidence>
<organism evidence="1 2">
    <name type="scientific">Hydrogenophaga laconesensis</name>
    <dbReference type="NCBI Taxonomy" id="1805971"/>
    <lineage>
        <taxon>Bacteria</taxon>
        <taxon>Pseudomonadati</taxon>
        <taxon>Pseudomonadota</taxon>
        <taxon>Betaproteobacteria</taxon>
        <taxon>Burkholderiales</taxon>
        <taxon>Comamonadaceae</taxon>
        <taxon>Hydrogenophaga</taxon>
    </lineage>
</organism>
<reference evidence="1 2" key="1">
    <citation type="submission" date="2023-07" db="EMBL/GenBank/DDBJ databases">
        <title>Sorghum-associated microbial communities from plants grown in Nebraska, USA.</title>
        <authorList>
            <person name="Schachtman D."/>
        </authorList>
    </citation>
    <scope>NUCLEOTIDE SEQUENCE [LARGE SCALE GENOMIC DNA]</scope>
    <source>
        <strain evidence="1 2">BE240</strain>
    </source>
</reference>
<accession>A0ABU1V5S9</accession>
<dbReference type="CDD" id="cd00085">
    <property type="entry name" value="HNHc"/>
    <property type="match status" value="1"/>
</dbReference>
<dbReference type="Gene3D" id="1.10.30.50">
    <property type="match status" value="1"/>
</dbReference>
<evidence type="ECO:0000313" key="1">
    <source>
        <dbReference type="EMBL" id="MDR7092790.1"/>
    </source>
</evidence>